<protein>
    <submittedName>
        <fullName evidence="3">ABC transporter permease</fullName>
    </submittedName>
</protein>
<dbReference type="Proteomes" id="UP000527860">
    <property type="component" value="Unassembled WGS sequence"/>
</dbReference>
<reference evidence="2 4" key="1">
    <citation type="submission" date="2015-01" db="EMBL/GenBank/DDBJ databases">
        <title>Genome sequences of high lactate-tolerant strain Salinicoccus roseus W12 with industrial interest.</title>
        <authorList>
            <person name="Wang H."/>
            <person name="Yu B."/>
        </authorList>
    </citation>
    <scope>NUCLEOTIDE SEQUENCE [LARGE SCALE GENOMIC DNA]</scope>
    <source>
        <strain evidence="2 4">W12</strain>
    </source>
</reference>
<dbReference type="InterPro" id="IPR010288">
    <property type="entry name" value="EcsB_ABC"/>
</dbReference>
<dbReference type="PIRSF" id="PIRSF037259">
    <property type="entry name" value="EcsB_ABC"/>
    <property type="match status" value="1"/>
</dbReference>
<feature type="transmembrane region" description="Helical" evidence="1">
    <location>
        <begin position="20"/>
        <end position="42"/>
    </location>
</feature>
<organism evidence="2 4">
    <name type="scientific">Salinicoccus roseus</name>
    <dbReference type="NCBI Taxonomy" id="45670"/>
    <lineage>
        <taxon>Bacteria</taxon>
        <taxon>Bacillati</taxon>
        <taxon>Bacillota</taxon>
        <taxon>Bacilli</taxon>
        <taxon>Bacillales</taxon>
        <taxon>Staphylococcaceae</taxon>
        <taxon>Salinicoccus</taxon>
    </lineage>
</organism>
<dbReference type="STRING" id="45670.SN16_10200"/>
<comment type="caution">
    <text evidence="2">The sequence shown here is derived from an EMBL/GenBank/DDBJ whole genome shotgun (WGS) entry which is preliminary data.</text>
</comment>
<feature type="transmembrane region" description="Helical" evidence="1">
    <location>
        <begin position="181"/>
        <end position="198"/>
    </location>
</feature>
<reference evidence="3" key="3">
    <citation type="submission" date="2020-04" db="EMBL/GenBank/DDBJ databases">
        <authorList>
            <person name="Tanveer F."/>
            <person name="Xie Y."/>
            <person name="Shinwari Z.K."/>
        </authorList>
    </citation>
    <scope>NUCLEOTIDE SEQUENCE</scope>
    <source>
        <strain evidence="3">MOSEL-ME25</strain>
    </source>
</reference>
<feature type="transmembrane region" description="Helical" evidence="1">
    <location>
        <begin position="343"/>
        <end position="363"/>
    </location>
</feature>
<keyword evidence="1" id="KW-0472">Membrane</keyword>
<feature type="transmembrane region" description="Helical" evidence="1">
    <location>
        <begin position="277"/>
        <end position="296"/>
    </location>
</feature>
<evidence type="ECO:0000313" key="4">
    <source>
        <dbReference type="Proteomes" id="UP000031546"/>
    </source>
</evidence>
<feature type="transmembrane region" description="Helical" evidence="1">
    <location>
        <begin position="102"/>
        <end position="122"/>
    </location>
</feature>
<dbReference type="OrthoDB" id="2447941at2"/>
<dbReference type="GeneID" id="77845928"/>
<dbReference type="Pfam" id="PF05975">
    <property type="entry name" value="EcsB"/>
    <property type="match status" value="1"/>
</dbReference>
<gene>
    <name evidence="3" type="ORF">F7P68_0011610</name>
    <name evidence="2" type="ORF">SN16_10200</name>
</gene>
<proteinExistence type="predicted"/>
<evidence type="ECO:0000256" key="1">
    <source>
        <dbReference type="SAM" id="Phobius"/>
    </source>
</evidence>
<dbReference type="GO" id="GO:0016020">
    <property type="term" value="C:membrane"/>
    <property type="evidence" value="ECO:0007669"/>
    <property type="project" value="InterPro"/>
</dbReference>
<reference evidence="3 5" key="4">
    <citation type="submission" date="2022-12" db="EMBL/GenBank/DDBJ databases">
        <title>Genome analysis and biological profiling of marine Salinicoccus roseus MOSEL-ME25.</title>
        <authorList>
            <person name="Mirza F.T."/>
            <person name="Xie Y."/>
            <person name="Shinwari Z.K."/>
        </authorList>
    </citation>
    <scope>NUCLEOTIDE SEQUENCE [LARGE SCALE GENOMIC DNA]</scope>
    <source>
        <strain evidence="3 5">MOSEL-ME25</strain>
    </source>
</reference>
<dbReference type="RefSeq" id="WP_040106533.1">
    <property type="nucleotide sequence ID" value="NZ_JABEVU030000001.1"/>
</dbReference>
<dbReference type="EMBL" id="JXII01000009">
    <property type="protein sequence ID" value="KIH69892.1"/>
    <property type="molecule type" value="Genomic_DNA"/>
</dbReference>
<evidence type="ECO:0000313" key="2">
    <source>
        <dbReference type="EMBL" id="KIH69892.1"/>
    </source>
</evidence>
<dbReference type="Proteomes" id="UP000031546">
    <property type="component" value="Unassembled WGS sequence"/>
</dbReference>
<sequence length="400" mass="46634">MTERLFRERMNGDIERRSYYGKFIFNSHFLIFLTIASGFFLYSLLSLVQTLEPSLWQDIAAALLVSVTIVPAYRTLLKRADGVFLLPYEAKFDKYMISADRYSLTLGLAKPAIGGIVAALLLTVGHGIVEIAVFIAAGIIFYVMNYHIKKAAIHSELSNAAVIAGMMLLSFTFLLLILQHLLWAIPAVAAVYMVMGYMKKRRHDQLDWSTLIDYEEAQLNRYYQNVALFTNVSHIDKQFKRRRYLDPFLWKPKGDAFGKERMYEYLFYRTFARDHDLPMIVLRLILLFGIVMVWIGNLYLSVIIVLFGIYIIVLQMSQIYTAQAYLLWPKVWPVDRRFIQKSYVTYSHKLVFVIAVIFSLIFLAVHIEYFYLVLLFPLWGYIINRTLSRTVYKKEQQLSD</sequence>
<evidence type="ECO:0000313" key="3">
    <source>
        <dbReference type="EMBL" id="MDB0581177.1"/>
    </source>
</evidence>
<accession>A0A0C2E377</accession>
<evidence type="ECO:0000313" key="5">
    <source>
        <dbReference type="Proteomes" id="UP000527860"/>
    </source>
</evidence>
<feature type="transmembrane region" description="Helical" evidence="1">
    <location>
        <begin position="54"/>
        <end position="73"/>
    </location>
</feature>
<feature type="transmembrane region" description="Helical" evidence="1">
    <location>
        <begin position="302"/>
        <end position="322"/>
    </location>
</feature>
<name>A0A0C2E377_9STAP</name>
<keyword evidence="5" id="KW-1185">Reference proteome</keyword>
<keyword evidence="1" id="KW-0812">Transmembrane</keyword>
<dbReference type="EMBL" id="JABEVU030000001">
    <property type="protein sequence ID" value="MDB0581177.1"/>
    <property type="molecule type" value="Genomic_DNA"/>
</dbReference>
<dbReference type="AlphaFoldDB" id="A0A0C2E377"/>
<keyword evidence="1" id="KW-1133">Transmembrane helix</keyword>
<feature type="transmembrane region" description="Helical" evidence="1">
    <location>
        <begin position="128"/>
        <end position="145"/>
    </location>
</feature>
<reference evidence="5" key="2">
    <citation type="submission" date="2020-04" db="EMBL/GenBank/DDBJ databases">
        <title>Genome analysis and biological profiling of marine Cellulosimicrobium funkei MOSEL-ME6.</title>
        <authorList>
            <person name="Tanveer F."/>
            <person name="Xie Y."/>
            <person name="Shinwari Z.K."/>
        </authorList>
    </citation>
    <scope>NUCLEOTIDE SEQUENCE [LARGE SCALE GENOMIC DNA]</scope>
    <source>
        <strain evidence="5">MOSEL-ME25</strain>
    </source>
</reference>
<feature type="transmembrane region" description="Helical" evidence="1">
    <location>
        <begin position="157"/>
        <end position="175"/>
    </location>
</feature>